<dbReference type="HAMAP" id="MF_01886">
    <property type="entry name" value="tRNA_acetyltr_TmcA"/>
    <property type="match status" value="1"/>
</dbReference>
<comment type="similarity">
    <text evidence="9">Belongs to the TmcA family.</text>
</comment>
<feature type="binding site" evidence="9">
    <location>
        <begin position="501"/>
        <end position="503"/>
    </location>
    <ligand>
        <name>acetyl-CoA</name>
        <dbReference type="ChEBI" id="CHEBI:57288"/>
    </ligand>
</feature>
<evidence type="ECO:0000259" key="10">
    <source>
        <dbReference type="PROSITE" id="PS51186"/>
    </source>
</evidence>
<evidence type="ECO:0000256" key="2">
    <source>
        <dbReference type="ARBA" id="ARBA00022555"/>
    </source>
</evidence>
<keyword evidence="4 9" id="KW-0819">tRNA processing</keyword>
<dbReference type="Pfam" id="PF13718">
    <property type="entry name" value="GNAT_acetyltr_2"/>
    <property type="match status" value="1"/>
</dbReference>
<keyword evidence="8 9" id="KW-0012">Acyltransferase</keyword>
<dbReference type="GO" id="GO:0005524">
    <property type="term" value="F:ATP binding"/>
    <property type="evidence" value="ECO:0007669"/>
    <property type="project" value="UniProtKB-UniRule"/>
</dbReference>
<dbReference type="CDD" id="cd04301">
    <property type="entry name" value="NAT_SF"/>
    <property type="match status" value="1"/>
</dbReference>
<comment type="caution">
    <text evidence="9">Lacks conserved residue(s) required for the propagation of feature annotation.</text>
</comment>
<dbReference type="InterPro" id="IPR027417">
    <property type="entry name" value="P-loop_NTPase"/>
</dbReference>
<sequence>MELSELTDLRSLVVALAKSGQRRLVLVEGEPERCRTRAVRLVQTLAETDGLWVGETVDAERAGLACTSARKHRAYLGQELSVLVWDGWKGTPPNAFAALSGALRAGGLLIWLMPPRARWGGFADPDYARTGLDQADHHPFAARLAAVLSGDAWVLQFGEDSTCSKDALAELSGSKSPTAFRVQTTPEQQQLIERLVRTGLGRRRRPLVVTADRGRGKSAALGIAAARLLQSGRERVLVTAPSADNVATLLRHAADELGAHLAQQSATGLTTTTGQEVCYSPPAELLDQKLPAEVVMVDEAAGIPAQWLREMLLGWPRVIFATTVHGYEGTGRGFALRFRQVLDRETPHWQQLNLSQPIRWASGDPLEQLISRLFLLSADAPENMPAADAQVQIEHWSPECAPETELTEAFGLLVNAHYRTTPADLRQWLDDPRAMSWRATLNGRTVGVLWATREGGLSPELAEDVTAGKRRVRGHLLAQSLANHGGFADAARLRTLRVVRIAVSESQRRRGLGRQLVQAARIACQAEGIDTLGTSFGGEVGLLRFWQGCGLQVVRMGLRQEASTGEFPLQLLAGISAEGEQLQQALSQRFARHWLRLMPVHWSTLEPELLLAMARSLPGRKALDHQDCQDLHRFGHGFRGYQLTLPVLQDVSACPSVYEQLSLQADAALWCRAVLQGWSWARVQHAGLCLGQRDGEQRLRAMVRALIQQNPEL</sequence>
<dbReference type="EMBL" id="PXNP01000104">
    <property type="protein sequence ID" value="PSF05119.1"/>
    <property type="molecule type" value="Genomic_DNA"/>
</dbReference>
<dbReference type="Pfam" id="PF08351">
    <property type="entry name" value="TmcA_N"/>
    <property type="match status" value="1"/>
</dbReference>
<dbReference type="SUPFAM" id="SSF55729">
    <property type="entry name" value="Acyl-CoA N-acyltransferases (Nat)"/>
    <property type="match status" value="1"/>
</dbReference>
<accession>A0A2T1K4N5</accession>
<dbReference type="OrthoDB" id="5578851at2"/>
<dbReference type="Pfam" id="PF05127">
    <property type="entry name" value="NAT10_TcmA_helicase"/>
    <property type="match status" value="1"/>
</dbReference>
<dbReference type="SUPFAM" id="SSF52540">
    <property type="entry name" value="P-loop containing nucleoside triphosphate hydrolases"/>
    <property type="match status" value="1"/>
</dbReference>
<dbReference type="InterPro" id="IPR013562">
    <property type="entry name" value="TmcA/NAT10_N"/>
</dbReference>
<evidence type="ECO:0000256" key="9">
    <source>
        <dbReference type="HAMAP-Rule" id="MF_01886"/>
    </source>
</evidence>
<keyword evidence="1 9" id="KW-0963">Cytoplasm</keyword>
<evidence type="ECO:0000313" key="12">
    <source>
        <dbReference type="Proteomes" id="UP000239866"/>
    </source>
</evidence>
<feature type="domain" description="N-acetyltransferase" evidence="10">
    <location>
        <begin position="391"/>
        <end position="574"/>
    </location>
</feature>
<keyword evidence="2 9" id="KW-0820">tRNA-binding</keyword>
<dbReference type="Gene3D" id="3.40.50.300">
    <property type="entry name" value="P-loop containing nucleotide triphosphate hydrolases"/>
    <property type="match status" value="1"/>
</dbReference>
<dbReference type="PROSITE" id="PS51186">
    <property type="entry name" value="GNAT"/>
    <property type="match status" value="1"/>
</dbReference>
<evidence type="ECO:0000256" key="7">
    <source>
        <dbReference type="ARBA" id="ARBA00022884"/>
    </source>
</evidence>
<comment type="caution">
    <text evidence="11">The sequence shown here is derived from an EMBL/GenBank/DDBJ whole genome shotgun (WGS) entry which is preliminary data.</text>
</comment>
<dbReference type="AlphaFoldDB" id="A0A2T1K4N5"/>
<keyword evidence="5 9" id="KW-0547">Nucleotide-binding</keyword>
<keyword evidence="6 9" id="KW-0067">ATP-binding</keyword>
<dbReference type="InterPro" id="IPR000182">
    <property type="entry name" value="GNAT_dom"/>
</dbReference>
<evidence type="ECO:0000256" key="1">
    <source>
        <dbReference type="ARBA" id="ARBA00022490"/>
    </source>
</evidence>
<evidence type="ECO:0000256" key="8">
    <source>
        <dbReference type="ARBA" id="ARBA00023315"/>
    </source>
</evidence>
<protein>
    <recommendedName>
        <fullName evidence="9">tRNA(Met) cytidine acetyltransferase TmcA</fullName>
        <ecNumber evidence="9">2.3.1.193</ecNumber>
    </recommendedName>
</protein>
<dbReference type="InterPro" id="IPR032672">
    <property type="entry name" value="TmcA/NAT10/Kre33"/>
</dbReference>
<dbReference type="GO" id="GO:0051391">
    <property type="term" value="P:tRNA acetylation"/>
    <property type="evidence" value="ECO:0007669"/>
    <property type="project" value="UniProtKB-UniRule"/>
</dbReference>
<evidence type="ECO:0000256" key="5">
    <source>
        <dbReference type="ARBA" id="ARBA00022741"/>
    </source>
</evidence>
<dbReference type="InterPro" id="IPR007807">
    <property type="entry name" value="TcmA/NAT10_helicase"/>
</dbReference>
<gene>
    <name evidence="9" type="primary">tmcA</name>
    <name evidence="11" type="ORF">C7H09_16075</name>
</gene>
<dbReference type="Gene3D" id="3.40.50.11040">
    <property type="match status" value="1"/>
</dbReference>
<dbReference type="Proteomes" id="UP000239866">
    <property type="component" value="Unassembled WGS sequence"/>
</dbReference>
<evidence type="ECO:0000313" key="11">
    <source>
        <dbReference type="EMBL" id="PSF05119.1"/>
    </source>
</evidence>
<evidence type="ECO:0000256" key="4">
    <source>
        <dbReference type="ARBA" id="ARBA00022694"/>
    </source>
</evidence>
<dbReference type="GO" id="GO:1990883">
    <property type="term" value="F:18S rRNA cytidine N-acetyltransferase activity"/>
    <property type="evidence" value="ECO:0007669"/>
    <property type="project" value="TreeGrafter"/>
</dbReference>
<evidence type="ECO:0000256" key="6">
    <source>
        <dbReference type="ARBA" id="ARBA00022840"/>
    </source>
</evidence>
<proteinExistence type="inferred from homology"/>
<keyword evidence="12" id="KW-1185">Reference proteome</keyword>
<keyword evidence="3 9" id="KW-0808">Transferase</keyword>
<feature type="binding site" evidence="9">
    <location>
        <position position="359"/>
    </location>
    <ligand>
        <name>ATP</name>
        <dbReference type="ChEBI" id="CHEBI:30616"/>
    </ligand>
</feature>
<dbReference type="EC" id="2.3.1.193" evidence="9"/>
<dbReference type="GO" id="GO:1904812">
    <property type="term" value="P:rRNA acetylation involved in maturation of SSU-rRNA"/>
    <property type="evidence" value="ECO:0007669"/>
    <property type="project" value="TreeGrafter"/>
</dbReference>
<dbReference type="GO" id="GO:0005737">
    <property type="term" value="C:cytoplasm"/>
    <property type="evidence" value="ECO:0007669"/>
    <property type="project" value="UniProtKB-SubCell"/>
</dbReference>
<evidence type="ECO:0000256" key="3">
    <source>
        <dbReference type="ARBA" id="ARBA00022679"/>
    </source>
</evidence>
<feature type="binding site" evidence="9">
    <location>
        <position position="188"/>
    </location>
    <ligand>
        <name>ATP</name>
        <dbReference type="ChEBI" id="CHEBI:30616"/>
    </ligand>
</feature>
<dbReference type="GO" id="GO:0002101">
    <property type="term" value="P:tRNA wobble cytosine modification"/>
    <property type="evidence" value="ECO:0007669"/>
    <property type="project" value="UniProtKB-UniRule"/>
</dbReference>
<dbReference type="Gene3D" id="3.40.630.30">
    <property type="match status" value="1"/>
</dbReference>
<dbReference type="PANTHER" id="PTHR10925:SF5">
    <property type="entry name" value="RNA CYTIDINE ACETYLTRANSFERASE"/>
    <property type="match status" value="1"/>
</dbReference>
<dbReference type="InterPro" id="IPR038321">
    <property type="entry name" value="TmcA_C_sf"/>
</dbReference>
<dbReference type="PANTHER" id="PTHR10925">
    <property type="entry name" value="N-ACETYLTRANSFERASE 10"/>
    <property type="match status" value="1"/>
</dbReference>
<comment type="catalytic activity">
    <reaction evidence="9">
        <text>cytidine(34) in elongator tRNA(Met) + acetyl-CoA + ATP + H2O = N(4)-acetylcytidine(34) in elongator tRNA(Met) + ADP + phosphate + CoA + H(+)</text>
        <dbReference type="Rhea" id="RHEA:43788"/>
        <dbReference type="Rhea" id="RHEA-COMP:10693"/>
        <dbReference type="Rhea" id="RHEA-COMP:10694"/>
        <dbReference type="ChEBI" id="CHEBI:15377"/>
        <dbReference type="ChEBI" id="CHEBI:15378"/>
        <dbReference type="ChEBI" id="CHEBI:30616"/>
        <dbReference type="ChEBI" id="CHEBI:43474"/>
        <dbReference type="ChEBI" id="CHEBI:57287"/>
        <dbReference type="ChEBI" id="CHEBI:57288"/>
        <dbReference type="ChEBI" id="CHEBI:74900"/>
        <dbReference type="ChEBI" id="CHEBI:82748"/>
        <dbReference type="ChEBI" id="CHEBI:456216"/>
        <dbReference type="EC" id="2.3.1.193"/>
    </reaction>
</comment>
<reference evidence="11 12" key="1">
    <citation type="submission" date="2018-03" db="EMBL/GenBank/DDBJ databases">
        <title>Marinobacter brunus sp. nov., a marine bacterium of Gamma-proteobacteria isolated from the surface seawater of the South China Sea.</title>
        <authorList>
            <person name="Cheng H."/>
            <person name="Wu Y.-H."/>
            <person name="Xamxidin M."/>
            <person name="Xu X.-W."/>
        </authorList>
    </citation>
    <scope>NUCLEOTIDE SEQUENCE [LARGE SCALE GENOMIC DNA]</scope>
    <source>
        <strain evidence="11 12">NH169-3</strain>
    </source>
</reference>
<dbReference type="GO" id="GO:0051392">
    <property type="term" value="F:tRNA cytidine N4-acetyltransferase activity"/>
    <property type="evidence" value="ECO:0007669"/>
    <property type="project" value="UniProtKB-UniRule"/>
</dbReference>
<comment type="function">
    <text evidence="9">Catalyzes the formation of N(4)-acetylcytidine (ac(4)C) at the wobble position of tRNA(Met), by using acetyl-CoA as an acetyl donor and ATP (or GTP).</text>
</comment>
<keyword evidence="7 9" id="KW-0694">RNA-binding</keyword>
<dbReference type="InterPro" id="IPR024914">
    <property type="entry name" value="tRNA_acetyltr_TmcA"/>
</dbReference>
<comment type="subcellular location">
    <subcellularLocation>
        <location evidence="9">Cytoplasm</location>
    </subcellularLocation>
</comment>
<dbReference type="GO" id="GO:0000049">
    <property type="term" value="F:tRNA binding"/>
    <property type="evidence" value="ECO:0007669"/>
    <property type="project" value="UniProtKB-UniRule"/>
</dbReference>
<dbReference type="Gene3D" id="1.20.120.890">
    <property type="entry name" value="tRNA(Met) cytidine acetyltransferase, tail domain"/>
    <property type="match status" value="1"/>
</dbReference>
<organism evidence="11 12">
    <name type="scientific">Marinobacter fuscus</name>
    <dbReference type="NCBI Taxonomy" id="2109942"/>
    <lineage>
        <taxon>Bacteria</taxon>
        <taxon>Pseudomonadati</taxon>
        <taxon>Pseudomonadota</taxon>
        <taxon>Gammaproteobacteria</taxon>
        <taxon>Pseudomonadales</taxon>
        <taxon>Marinobacteraceae</taxon>
        <taxon>Marinobacter</taxon>
    </lineage>
</organism>
<name>A0A2T1K4N5_9GAMM</name>
<dbReference type="InterPro" id="IPR016181">
    <property type="entry name" value="Acyl_CoA_acyltransferase"/>
</dbReference>
<dbReference type="RefSeq" id="WP_106764578.1">
    <property type="nucleotide sequence ID" value="NZ_PXNP01000104.1"/>
</dbReference>